<dbReference type="PANTHER" id="PTHR24567">
    <property type="entry name" value="CRP FAMILY TRANSCRIPTIONAL REGULATORY PROTEIN"/>
    <property type="match status" value="1"/>
</dbReference>
<dbReference type="SMART" id="SM00419">
    <property type="entry name" value="HTH_CRP"/>
    <property type="match status" value="1"/>
</dbReference>
<feature type="domain" description="HTH crp-type" evidence="5">
    <location>
        <begin position="147"/>
        <end position="219"/>
    </location>
</feature>
<name>A0A9J7AU64_9PROT</name>
<keyword evidence="7" id="KW-1185">Reference proteome</keyword>
<dbReference type="PANTHER" id="PTHR24567:SF26">
    <property type="entry name" value="REGULATORY PROTEIN YEIL"/>
    <property type="match status" value="1"/>
</dbReference>
<dbReference type="Gene3D" id="1.10.10.10">
    <property type="entry name" value="Winged helix-like DNA-binding domain superfamily/Winged helix DNA-binding domain"/>
    <property type="match status" value="1"/>
</dbReference>
<sequence length="233" mass="26278">MSTINRSLAASTLLQGLPEQKIADLDKRCRWRNFEADQVIINLDDESTDVYFIIWGDVRVTVFSETGKTVIIQDLKTGHHFGEFAAIDNGRRSASIVAMSRTVVAVMPAEMFRELLLEFPELAQTVMRRMVGSLRNLVERVVEFSTLGVRNRIHAELLRLARAGRIVDNTGRISPPPTHAEIAARISTHREAVTRELKALERGDLLERTRGAYVVKDLAELKRMVDDARAGRE</sequence>
<feature type="domain" description="Cyclic nucleotide-binding" evidence="4">
    <location>
        <begin position="13"/>
        <end position="133"/>
    </location>
</feature>
<dbReference type="SUPFAM" id="SSF46785">
    <property type="entry name" value="Winged helix' DNA-binding domain"/>
    <property type="match status" value="1"/>
</dbReference>
<dbReference type="Gene3D" id="2.60.120.10">
    <property type="entry name" value="Jelly Rolls"/>
    <property type="match status" value="1"/>
</dbReference>
<dbReference type="SMART" id="SM00100">
    <property type="entry name" value="cNMP"/>
    <property type="match status" value="1"/>
</dbReference>
<evidence type="ECO:0000313" key="6">
    <source>
        <dbReference type="EMBL" id="UUX49860.1"/>
    </source>
</evidence>
<dbReference type="InterPro" id="IPR000595">
    <property type="entry name" value="cNMP-bd_dom"/>
</dbReference>
<organism evidence="6 7">
    <name type="scientific">Nisaea acidiphila</name>
    <dbReference type="NCBI Taxonomy" id="1862145"/>
    <lineage>
        <taxon>Bacteria</taxon>
        <taxon>Pseudomonadati</taxon>
        <taxon>Pseudomonadota</taxon>
        <taxon>Alphaproteobacteria</taxon>
        <taxon>Rhodospirillales</taxon>
        <taxon>Thalassobaculaceae</taxon>
        <taxon>Nisaea</taxon>
    </lineage>
</organism>
<dbReference type="Pfam" id="PF00027">
    <property type="entry name" value="cNMP_binding"/>
    <property type="match status" value="1"/>
</dbReference>
<evidence type="ECO:0000256" key="2">
    <source>
        <dbReference type="ARBA" id="ARBA00023125"/>
    </source>
</evidence>
<keyword evidence="2" id="KW-0238">DNA-binding</keyword>
<dbReference type="KEGG" id="naci:NUH88_21035"/>
<dbReference type="InterPro" id="IPR018490">
    <property type="entry name" value="cNMP-bd_dom_sf"/>
</dbReference>
<evidence type="ECO:0000313" key="7">
    <source>
        <dbReference type="Proteomes" id="UP001060336"/>
    </source>
</evidence>
<dbReference type="PROSITE" id="PS51063">
    <property type="entry name" value="HTH_CRP_2"/>
    <property type="match status" value="1"/>
</dbReference>
<dbReference type="GO" id="GO:0005829">
    <property type="term" value="C:cytosol"/>
    <property type="evidence" value="ECO:0007669"/>
    <property type="project" value="TreeGrafter"/>
</dbReference>
<dbReference type="AlphaFoldDB" id="A0A9J7AU64"/>
<dbReference type="InterPro" id="IPR014710">
    <property type="entry name" value="RmlC-like_jellyroll"/>
</dbReference>
<dbReference type="InterPro" id="IPR050397">
    <property type="entry name" value="Env_Response_Regulators"/>
</dbReference>
<dbReference type="GO" id="GO:0003677">
    <property type="term" value="F:DNA binding"/>
    <property type="evidence" value="ECO:0007669"/>
    <property type="project" value="UniProtKB-KW"/>
</dbReference>
<dbReference type="RefSeq" id="WP_257768741.1">
    <property type="nucleotide sequence ID" value="NZ_CP102480.1"/>
</dbReference>
<keyword evidence="3" id="KW-0804">Transcription</keyword>
<dbReference type="InterPro" id="IPR036388">
    <property type="entry name" value="WH-like_DNA-bd_sf"/>
</dbReference>
<proteinExistence type="predicted"/>
<dbReference type="InterPro" id="IPR012318">
    <property type="entry name" value="HTH_CRP"/>
</dbReference>
<dbReference type="SUPFAM" id="SSF51206">
    <property type="entry name" value="cAMP-binding domain-like"/>
    <property type="match status" value="1"/>
</dbReference>
<evidence type="ECO:0000256" key="3">
    <source>
        <dbReference type="ARBA" id="ARBA00023163"/>
    </source>
</evidence>
<evidence type="ECO:0000259" key="5">
    <source>
        <dbReference type="PROSITE" id="PS51063"/>
    </source>
</evidence>
<evidence type="ECO:0000256" key="1">
    <source>
        <dbReference type="ARBA" id="ARBA00023015"/>
    </source>
</evidence>
<keyword evidence="1" id="KW-0805">Transcription regulation</keyword>
<protein>
    <submittedName>
        <fullName evidence="6">Crp/Fnr family transcriptional regulator</fullName>
    </submittedName>
</protein>
<dbReference type="Proteomes" id="UP001060336">
    <property type="component" value="Chromosome"/>
</dbReference>
<evidence type="ECO:0000259" key="4">
    <source>
        <dbReference type="PROSITE" id="PS50042"/>
    </source>
</evidence>
<dbReference type="InterPro" id="IPR036390">
    <property type="entry name" value="WH_DNA-bd_sf"/>
</dbReference>
<gene>
    <name evidence="6" type="ORF">NUH88_21035</name>
</gene>
<dbReference type="GO" id="GO:0003700">
    <property type="term" value="F:DNA-binding transcription factor activity"/>
    <property type="evidence" value="ECO:0007669"/>
    <property type="project" value="TreeGrafter"/>
</dbReference>
<dbReference type="Pfam" id="PF13545">
    <property type="entry name" value="HTH_Crp_2"/>
    <property type="match status" value="1"/>
</dbReference>
<dbReference type="PROSITE" id="PS50042">
    <property type="entry name" value="CNMP_BINDING_3"/>
    <property type="match status" value="1"/>
</dbReference>
<dbReference type="EMBL" id="CP102480">
    <property type="protein sequence ID" value="UUX49860.1"/>
    <property type="molecule type" value="Genomic_DNA"/>
</dbReference>
<accession>A0A9J7AU64</accession>
<reference evidence="6" key="1">
    <citation type="submission" date="2022-08" db="EMBL/GenBank/DDBJ databases">
        <title>Nisaea acidiphila sp. nov., isolated from a marine algal debris and emended description of the genus Nisaea Urios et al. 2008.</title>
        <authorList>
            <person name="Kwon K."/>
        </authorList>
    </citation>
    <scope>NUCLEOTIDE SEQUENCE</scope>
    <source>
        <strain evidence="6">MEBiC11861</strain>
    </source>
</reference>
<dbReference type="CDD" id="cd00038">
    <property type="entry name" value="CAP_ED"/>
    <property type="match status" value="1"/>
</dbReference>